<name>A0A5N6P4S5_9ASTR</name>
<protein>
    <submittedName>
        <fullName evidence="1">Uncharacterized protein</fullName>
    </submittedName>
</protein>
<sequence>MVHFNLLTSNSLYHTKKFQIQIKVQLSLLTAQLITSSSPSNSQFLLWKQSFLCKSWKLASKIWIDLEAMKETISRFVVVPFYTGCWDRSSIREIKNIKVESKPATMEGASSSSSSMVKSKKSWSFVAPISRSDISGVMERMIRSTFKSVTQIFGE</sequence>
<keyword evidence="2" id="KW-1185">Reference proteome</keyword>
<organism evidence="1 2">
    <name type="scientific">Mikania micrantha</name>
    <name type="common">bitter vine</name>
    <dbReference type="NCBI Taxonomy" id="192012"/>
    <lineage>
        <taxon>Eukaryota</taxon>
        <taxon>Viridiplantae</taxon>
        <taxon>Streptophyta</taxon>
        <taxon>Embryophyta</taxon>
        <taxon>Tracheophyta</taxon>
        <taxon>Spermatophyta</taxon>
        <taxon>Magnoliopsida</taxon>
        <taxon>eudicotyledons</taxon>
        <taxon>Gunneridae</taxon>
        <taxon>Pentapetalae</taxon>
        <taxon>asterids</taxon>
        <taxon>campanulids</taxon>
        <taxon>Asterales</taxon>
        <taxon>Asteraceae</taxon>
        <taxon>Asteroideae</taxon>
        <taxon>Heliantheae alliance</taxon>
        <taxon>Eupatorieae</taxon>
        <taxon>Mikania</taxon>
    </lineage>
</organism>
<gene>
    <name evidence="1" type="ORF">E3N88_14923</name>
</gene>
<evidence type="ECO:0000313" key="2">
    <source>
        <dbReference type="Proteomes" id="UP000326396"/>
    </source>
</evidence>
<comment type="caution">
    <text evidence="1">The sequence shown here is derived from an EMBL/GenBank/DDBJ whole genome shotgun (WGS) entry which is preliminary data.</text>
</comment>
<dbReference type="Proteomes" id="UP000326396">
    <property type="component" value="Linkage Group LG15"/>
</dbReference>
<dbReference type="EMBL" id="SZYD01000007">
    <property type="protein sequence ID" value="KAD5803563.1"/>
    <property type="molecule type" value="Genomic_DNA"/>
</dbReference>
<dbReference type="AlphaFoldDB" id="A0A5N6P4S5"/>
<accession>A0A5N6P4S5</accession>
<evidence type="ECO:0000313" key="1">
    <source>
        <dbReference type="EMBL" id="KAD5803563.1"/>
    </source>
</evidence>
<dbReference type="OrthoDB" id="678664at2759"/>
<reference evidence="1 2" key="1">
    <citation type="submission" date="2019-05" db="EMBL/GenBank/DDBJ databases">
        <title>Mikania micrantha, genome provides insights into the molecular mechanism of rapid growth.</title>
        <authorList>
            <person name="Liu B."/>
        </authorList>
    </citation>
    <scope>NUCLEOTIDE SEQUENCE [LARGE SCALE GENOMIC DNA]</scope>
    <source>
        <strain evidence="1">NLD-2019</strain>
        <tissue evidence="1">Leaf</tissue>
    </source>
</reference>
<proteinExistence type="predicted"/>